<reference evidence="7 8" key="1">
    <citation type="submission" date="2019-09" db="EMBL/GenBank/DDBJ databases">
        <authorList>
            <person name="Brejova B."/>
        </authorList>
    </citation>
    <scope>NUCLEOTIDE SEQUENCE [LARGE SCALE GENOMIC DNA]</scope>
</reference>
<name>A0A5E8B4I6_9ASCO</name>
<sequence length="1043" mass="117317">MATNNPPKPTIYTALSLVPDVSIDDTDVPDSVTTIESWDSSIYIGTSQGEVLHYFRDDSSTNLSYILASRQRTHAKKVRPASKIIVLPCISRAIVLSVSTASVFTLPEFAPVSGIGSLRDIHDICRDYDDRSITEEPSATSDGKNVLVTVLTRASIRFVRVFPTALKAERKIDYPSALTGFQRANFAVVANASSYDLVDLENNQKIPLFEISSGGVDNEDYEDPPEPAPESTKEDTKTENTTEDATTAPTNTDTTTTTTTTTTAGTTTTTPQDPPPPNPENHKKTPRKLKPLICAVGTNEFLLTSGTKLAEPAMGLVINTEGDISRGTIAWPKYPSSIAVDYPYVATVIDSDVLFYSLHDQDLVQTISYPSPPQVFTVTAPISQAYAPLADKIRQVPLDESPSPSYSEEQKTRIEKERTQAEKLSIISSTLFVYTKESGVQCLLSSPRIFHLEKLVEQNRIDEVREEIKTIEVSTERAFIELEYLGLLVGIGCLMHGDFDTASSVWLEGSLDPRFVIYMFDRKSFQGNMWIFNGLLPFLANTMNKLKELREAAVAKPTPKKKNSKARKNKEEPSSMPSDEVVKVLEESRTYYTYFLSEWLKRRGLESIVDKKAVFYSLELASLQLHLDDSDHKKLYEFLRTEVIESVDDALTTLANRKLYYGQFVLLEKYNRTTEFVDLWKQVLDGTLKDNEFLSEKPEAAFATYLQNVCEDCDLVWKYGMWLVERNVKLGLPVLTHRSSDNPVQFDTDEILAALKKLKNPHAWRSFLKILVYERHDVSRQGDLVEILADDLTEKLAVSSDARDIVAASYNEYKALPLPKRGYVEFMHSKMGRSLQGSEEAEVTKMRLDLIRLLLNEDSAYDVRQVCTKLEAGVGRELLVAELCVVYSRLEMHDRVITLLTHSLLDFDQSVEYCQYGRLILKTGAKSSASYPHPEEAPESTQRELFTRLFDAFLEINDEATRAVYLRMLLERHGHRLDAFTVLRKTPNDWPLERVSGYLYGVLRNVTADKNASMVAKALARAENNYVSAFHKKLTTAASKQAS</sequence>
<dbReference type="PANTHER" id="PTHR12894:SF27">
    <property type="entry name" value="TRANSFORMING GROWTH FACTOR-BETA RECEPTOR-ASSOCIATED PROTEIN 1"/>
    <property type="match status" value="1"/>
</dbReference>
<dbReference type="GO" id="GO:0015031">
    <property type="term" value="P:protein transport"/>
    <property type="evidence" value="ECO:0007669"/>
    <property type="project" value="UniProtKB-KW"/>
</dbReference>
<dbReference type="GO" id="GO:0016020">
    <property type="term" value="C:membrane"/>
    <property type="evidence" value="ECO:0007669"/>
    <property type="project" value="TreeGrafter"/>
</dbReference>
<protein>
    <recommendedName>
        <fullName evidence="6">CNH domain-containing protein</fullName>
    </recommendedName>
</protein>
<evidence type="ECO:0000256" key="1">
    <source>
        <dbReference type="ARBA" id="ARBA00004496"/>
    </source>
</evidence>
<feature type="domain" description="CNH" evidence="6">
    <location>
        <begin position="29"/>
        <end position="382"/>
    </location>
</feature>
<keyword evidence="3" id="KW-0963">Cytoplasm</keyword>
<feature type="region of interest" description="Disordered" evidence="5">
    <location>
        <begin position="554"/>
        <end position="579"/>
    </location>
</feature>
<evidence type="ECO:0000259" key="6">
    <source>
        <dbReference type="PROSITE" id="PS50219"/>
    </source>
</evidence>
<keyword evidence="4" id="KW-0653">Protein transport</keyword>
<dbReference type="PROSITE" id="PS50219">
    <property type="entry name" value="CNH"/>
    <property type="match status" value="1"/>
</dbReference>
<dbReference type="InterPro" id="IPR032914">
    <property type="entry name" value="Vam6/VPS39/TRAP1"/>
</dbReference>
<feature type="compositionally biased region" description="Basic residues" evidence="5">
    <location>
        <begin position="558"/>
        <end position="568"/>
    </location>
</feature>
<evidence type="ECO:0000313" key="8">
    <source>
        <dbReference type="Proteomes" id="UP000398389"/>
    </source>
</evidence>
<evidence type="ECO:0000256" key="4">
    <source>
        <dbReference type="ARBA" id="ARBA00022927"/>
    </source>
</evidence>
<dbReference type="GO" id="GO:0005737">
    <property type="term" value="C:cytoplasm"/>
    <property type="evidence" value="ECO:0007669"/>
    <property type="project" value="UniProtKB-SubCell"/>
</dbReference>
<accession>A0A5E8B4I6</accession>
<dbReference type="AlphaFoldDB" id="A0A5E8B4I6"/>
<feature type="compositionally biased region" description="Low complexity" evidence="5">
    <location>
        <begin position="243"/>
        <end position="271"/>
    </location>
</feature>
<dbReference type="GO" id="GO:0034058">
    <property type="term" value="P:endosomal vesicle fusion"/>
    <property type="evidence" value="ECO:0007669"/>
    <property type="project" value="TreeGrafter"/>
</dbReference>
<feature type="compositionally biased region" description="Basic and acidic residues" evidence="5">
    <location>
        <begin position="231"/>
        <end position="240"/>
    </location>
</feature>
<dbReference type="InterPro" id="IPR001180">
    <property type="entry name" value="CNH_dom"/>
</dbReference>
<dbReference type="GeneID" id="43580028"/>
<keyword evidence="8" id="KW-1185">Reference proteome</keyword>
<keyword evidence="2" id="KW-0813">Transport</keyword>
<evidence type="ECO:0000256" key="5">
    <source>
        <dbReference type="SAM" id="MobiDB-lite"/>
    </source>
</evidence>
<dbReference type="RefSeq" id="XP_031851819.1">
    <property type="nucleotide sequence ID" value="XM_031995928.1"/>
</dbReference>
<dbReference type="PANTHER" id="PTHR12894">
    <property type="entry name" value="CNH DOMAIN CONTAINING"/>
    <property type="match status" value="1"/>
</dbReference>
<proteinExistence type="predicted"/>
<evidence type="ECO:0000256" key="3">
    <source>
        <dbReference type="ARBA" id="ARBA00022490"/>
    </source>
</evidence>
<comment type="subcellular location">
    <subcellularLocation>
        <location evidence="1">Cytoplasm</location>
    </subcellularLocation>
</comment>
<dbReference type="OrthoDB" id="5325112at2759"/>
<dbReference type="GO" id="GO:0006914">
    <property type="term" value="P:autophagy"/>
    <property type="evidence" value="ECO:0007669"/>
    <property type="project" value="TreeGrafter"/>
</dbReference>
<dbReference type="Proteomes" id="UP000398389">
    <property type="component" value="Unassembled WGS sequence"/>
</dbReference>
<organism evidence="7 8">
    <name type="scientific">Magnusiomyces paraingens</name>
    <dbReference type="NCBI Taxonomy" id="2606893"/>
    <lineage>
        <taxon>Eukaryota</taxon>
        <taxon>Fungi</taxon>
        <taxon>Dikarya</taxon>
        <taxon>Ascomycota</taxon>
        <taxon>Saccharomycotina</taxon>
        <taxon>Dipodascomycetes</taxon>
        <taxon>Dipodascales</taxon>
        <taxon>Dipodascaceae</taxon>
        <taxon>Magnusiomyces</taxon>
    </lineage>
</organism>
<feature type="region of interest" description="Disordered" evidence="5">
    <location>
        <begin position="211"/>
        <end position="287"/>
    </location>
</feature>
<evidence type="ECO:0000256" key="2">
    <source>
        <dbReference type="ARBA" id="ARBA00022448"/>
    </source>
</evidence>
<gene>
    <name evidence="7" type="ORF">SAPINGB_P001205</name>
</gene>
<dbReference type="EMBL" id="CABVLU010000001">
    <property type="protein sequence ID" value="VVT46421.1"/>
    <property type="molecule type" value="Genomic_DNA"/>
</dbReference>
<evidence type="ECO:0000313" key="7">
    <source>
        <dbReference type="EMBL" id="VVT46421.1"/>
    </source>
</evidence>